<dbReference type="GO" id="GO:0005634">
    <property type="term" value="C:nucleus"/>
    <property type="evidence" value="ECO:0007669"/>
    <property type="project" value="TreeGrafter"/>
</dbReference>
<dbReference type="GO" id="GO:0016887">
    <property type="term" value="F:ATP hydrolysis activity"/>
    <property type="evidence" value="ECO:0007669"/>
    <property type="project" value="InterPro"/>
</dbReference>
<feature type="compositionally biased region" description="Polar residues" evidence="4">
    <location>
        <begin position="1"/>
        <end position="12"/>
    </location>
</feature>
<dbReference type="GO" id="GO:0031593">
    <property type="term" value="F:polyubiquitin modification-dependent protein binding"/>
    <property type="evidence" value="ECO:0007669"/>
    <property type="project" value="TreeGrafter"/>
</dbReference>
<dbReference type="Gene3D" id="3.40.50.300">
    <property type="entry name" value="P-loop containing nucleotide triphosphate hydrolases"/>
    <property type="match status" value="1"/>
</dbReference>
<dbReference type="GO" id="GO:0097352">
    <property type="term" value="P:autophagosome maturation"/>
    <property type="evidence" value="ECO:0007669"/>
    <property type="project" value="TreeGrafter"/>
</dbReference>
<name>A0AAD7NRY3_9AGAR</name>
<proteinExistence type="inferred from homology"/>
<keyword evidence="3" id="KW-0067">ATP-binding</keyword>
<dbReference type="SUPFAM" id="SSF52540">
    <property type="entry name" value="P-loop containing nucleoside triphosphate hydrolases"/>
    <property type="match status" value="1"/>
</dbReference>
<evidence type="ECO:0000256" key="4">
    <source>
        <dbReference type="SAM" id="MobiDB-lite"/>
    </source>
</evidence>
<sequence length="217" mass="23944">MSTPSPSTSFDNSIEGLEDHQSSREARSRALAPGRHRRLGRVQEQEQQAEAFFCNFFPSTDEDDLPIHNAKFDFLPNTLGSAAGRMLTWPSILPSKGVLFYGPPRLGKTMLAKAIANEFNANFISIKLLIDTLRVLISSYHRCDQIDLALLHLNQLIYIPLYDASLLEEVPPLAEANLDFVARRTHGYPSALTDCQRAAKLTIGESIEGDTGEDGAG</sequence>
<evidence type="ECO:0000313" key="7">
    <source>
        <dbReference type="Proteomes" id="UP001215598"/>
    </source>
</evidence>
<organism evidence="6 7">
    <name type="scientific">Mycena metata</name>
    <dbReference type="NCBI Taxonomy" id="1033252"/>
    <lineage>
        <taxon>Eukaryota</taxon>
        <taxon>Fungi</taxon>
        <taxon>Dikarya</taxon>
        <taxon>Basidiomycota</taxon>
        <taxon>Agaricomycotina</taxon>
        <taxon>Agaricomycetes</taxon>
        <taxon>Agaricomycetidae</taxon>
        <taxon>Agaricales</taxon>
        <taxon>Marasmiineae</taxon>
        <taxon>Mycenaceae</taxon>
        <taxon>Mycena</taxon>
    </lineage>
</organism>
<evidence type="ECO:0000259" key="5">
    <source>
        <dbReference type="Pfam" id="PF00004"/>
    </source>
</evidence>
<keyword evidence="7" id="KW-1185">Reference proteome</keyword>
<evidence type="ECO:0000256" key="1">
    <source>
        <dbReference type="ARBA" id="ARBA00006914"/>
    </source>
</evidence>
<dbReference type="GO" id="GO:0030970">
    <property type="term" value="P:retrograde protein transport, ER to cytosol"/>
    <property type="evidence" value="ECO:0007669"/>
    <property type="project" value="TreeGrafter"/>
</dbReference>
<dbReference type="InterPro" id="IPR050168">
    <property type="entry name" value="AAA_ATPase_domain"/>
</dbReference>
<reference evidence="6" key="1">
    <citation type="submission" date="2023-03" db="EMBL/GenBank/DDBJ databases">
        <title>Massive genome expansion in bonnet fungi (Mycena s.s.) driven by repeated elements and novel gene families across ecological guilds.</title>
        <authorList>
            <consortium name="Lawrence Berkeley National Laboratory"/>
            <person name="Harder C.B."/>
            <person name="Miyauchi S."/>
            <person name="Viragh M."/>
            <person name="Kuo A."/>
            <person name="Thoen E."/>
            <person name="Andreopoulos B."/>
            <person name="Lu D."/>
            <person name="Skrede I."/>
            <person name="Drula E."/>
            <person name="Henrissat B."/>
            <person name="Morin E."/>
            <person name="Kohler A."/>
            <person name="Barry K."/>
            <person name="LaButti K."/>
            <person name="Morin E."/>
            <person name="Salamov A."/>
            <person name="Lipzen A."/>
            <person name="Mereny Z."/>
            <person name="Hegedus B."/>
            <person name="Baldrian P."/>
            <person name="Stursova M."/>
            <person name="Weitz H."/>
            <person name="Taylor A."/>
            <person name="Grigoriev I.V."/>
            <person name="Nagy L.G."/>
            <person name="Martin F."/>
            <person name="Kauserud H."/>
        </authorList>
    </citation>
    <scope>NUCLEOTIDE SEQUENCE</scope>
    <source>
        <strain evidence="6">CBHHK182m</strain>
    </source>
</reference>
<dbReference type="InterPro" id="IPR027417">
    <property type="entry name" value="P-loop_NTPase"/>
</dbReference>
<dbReference type="GO" id="GO:0034098">
    <property type="term" value="C:VCP-NPL4-UFD1 AAA ATPase complex"/>
    <property type="evidence" value="ECO:0007669"/>
    <property type="project" value="TreeGrafter"/>
</dbReference>
<dbReference type="GO" id="GO:0005829">
    <property type="term" value="C:cytosol"/>
    <property type="evidence" value="ECO:0007669"/>
    <property type="project" value="TreeGrafter"/>
</dbReference>
<dbReference type="PANTHER" id="PTHR23077:SF171">
    <property type="entry name" value="NUCLEAR VALOSIN-CONTAINING PROTEIN-LIKE"/>
    <property type="match status" value="1"/>
</dbReference>
<dbReference type="GO" id="GO:0051228">
    <property type="term" value="P:mitotic spindle disassembly"/>
    <property type="evidence" value="ECO:0007669"/>
    <property type="project" value="TreeGrafter"/>
</dbReference>
<dbReference type="EMBL" id="JARKIB010000014">
    <property type="protein sequence ID" value="KAJ7772188.1"/>
    <property type="molecule type" value="Genomic_DNA"/>
</dbReference>
<dbReference type="Proteomes" id="UP001215598">
    <property type="component" value="Unassembled WGS sequence"/>
</dbReference>
<protein>
    <recommendedName>
        <fullName evidence="5">ATPase AAA-type core domain-containing protein</fullName>
    </recommendedName>
</protein>
<comment type="caution">
    <text evidence="6">The sequence shown here is derived from an EMBL/GenBank/DDBJ whole genome shotgun (WGS) entry which is preliminary data.</text>
</comment>
<dbReference type="GO" id="GO:0005524">
    <property type="term" value="F:ATP binding"/>
    <property type="evidence" value="ECO:0007669"/>
    <property type="project" value="UniProtKB-KW"/>
</dbReference>
<accession>A0AAD7NRY3</accession>
<gene>
    <name evidence="6" type="ORF">B0H16DRAFT_1714402</name>
</gene>
<evidence type="ECO:0000256" key="2">
    <source>
        <dbReference type="ARBA" id="ARBA00022741"/>
    </source>
</evidence>
<feature type="domain" description="ATPase AAA-type core" evidence="5">
    <location>
        <begin position="98"/>
        <end position="128"/>
    </location>
</feature>
<dbReference type="InterPro" id="IPR003959">
    <property type="entry name" value="ATPase_AAA_core"/>
</dbReference>
<comment type="similarity">
    <text evidence="1">Belongs to the AAA ATPase family.</text>
</comment>
<evidence type="ECO:0000313" key="6">
    <source>
        <dbReference type="EMBL" id="KAJ7772188.1"/>
    </source>
</evidence>
<dbReference type="PANTHER" id="PTHR23077">
    <property type="entry name" value="AAA-FAMILY ATPASE"/>
    <property type="match status" value="1"/>
</dbReference>
<evidence type="ECO:0000256" key="3">
    <source>
        <dbReference type="ARBA" id="ARBA00022840"/>
    </source>
</evidence>
<keyword evidence="2" id="KW-0547">Nucleotide-binding</keyword>
<dbReference type="Pfam" id="PF00004">
    <property type="entry name" value="AAA"/>
    <property type="match status" value="1"/>
</dbReference>
<dbReference type="AlphaFoldDB" id="A0AAD7NRY3"/>
<feature type="compositionally biased region" description="Basic and acidic residues" evidence="4">
    <location>
        <begin position="17"/>
        <end position="28"/>
    </location>
</feature>
<feature type="region of interest" description="Disordered" evidence="4">
    <location>
        <begin position="1"/>
        <end position="36"/>
    </location>
</feature>